<dbReference type="InterPro" id="IPR002397">
    <property type="entry name" value="Cyt_P450_B"/>
</dbReference>
<reference evidence="4" key="1">
    <citation type="journal article" date="2019" name="Syst. Appl. Microbiol.">
        <title>Flavobacterium circumlabens sp. nov. and Flavobacterium cupreum sp. nov., two psychrotrophic species isolated from Antarctic environmental samples.</title>
        <authorList>
            <person name="Kralova S."/>
            <person name="Busse H.-J."/>
            <person name="Svec P."/>
            <person name="Maslanova I."/>
            <person name="Stankova E."/>
            <person name="Bartak M."/>
            <person name="Sedlacek I."/>
        </authorList>
    </citation>
    <scope>NUCLEOTIDE SEQUENCE [LARGE SCALE GENOMIC DNA]</scope>
    <source>
        <strain evidence="4">CCM 8825</strain>
    </source>
</reference>
<dbReference type="SUPFAM" id="SSF48264">
    <property type="entry name" value="Cytochrome P450"/>
    <property type="match status" value="1"/>
</dbReference>
<evidence type="ECO:0000256" key="2">
    <source>
        <dbReference type="RuleBase" id="RU000461"/>
    </source>
</evidence>
<dbReference type="GO" id="GO:0020037">
    <property type="term" value="F:heme binding"/>
    <property type="evidence" value="ECO:0007669"/>
    <property type="project" value="InterPro"/>
</dbReference>
<dbReference type="Proteomes" id="UP000288102">
    <property type="component" value="Unassembled WGS sequence"/>
</dbReference>
<keyword evidence="2" id="KW-0560">Oxidoreductase</keyword>
<keyword evidence="2" id="KW-0408">Iron</keyword>
<evidence type="ECO:0000313" key="3">
    <source>
        <dbReference type="EMBL" id="RUT70314.1"/>
    </source>
</evidence>
<dbReference type="AlphaFoldDB" id="A0A434A7N4"/>
<dbReference type="InterPro" id="IPR001128">
    <property type="entry name" value="Cyt_P450"/>
</dbReference>
<protein>
    <submittedName>
        <fullName evidence="3">Cytochrome P450</fullName>
    </submittedName>
</protein>
<name>A0A434A7N4_9FLAO</name>
<gene>
    <name evidence="3" type="ORF">D0817_10890</name>
</gene>
<dbReference type="PANTHER" id="PTHR46696">
    <property type="entry name" value="P450, PUTATIVE (EUROFUNG)-RELATED"/>
    <property type="match status" value="1"/>
</dbReference>
<evidence type="ECO:0000256" key="1">
    <source>
        <dbReference type="ARBA" id="ARBA00010617"/>
    </source>
</evidence>
<keyword evidence="2" id="KW-0503">Monooxygenase</keyword>
<organism evidence="3 4">
    <name type="scientific">Flavobacterium cupreum</name>
    <dbReference type="NCBI Taxonomy" id="2133766"/>
    <lineage>
        <taxon>Bacteria</taxon>
        <taxon>Pseudomonadati</taxon>
        <taxon>Bacteroidota</taxon>
        <taxon>Flavobacteriia</taxon>
        <taxon>Flavobacteriales</taxon>
        <taxon>Flavobacteriaceae</taxon>
        <taxon>Flavobacterium</taxon>
    </lineage>
</organism>
<dbReference type="PRINTS" id="PR00359">
    <property type="entry name" value="BP450"/>
</dbReference>
<keyword evidence="4" id="KW-1185">Reference proteome</keyword>
<dbReference type="RefSeq" id="WP_127338401.1">
    <property type="nucleotide sequence ID" value="NZ_QWDM01000006.1"/>
</dbReference>
<dbReference type="InterPro" id="IPR036396">
    <property type="entry name" value="Cyt_P450_sf"/>
</dbReference>
<dbReference type="PANTHER" id="PTHR46696:SF1">
    <property type="entry name" value="CYTOCHROME P450 YJIB-RELATED"/>
    <property type="match status" value="1"/>
</dbReference>
<dbReference type="PROSITE" id="PS00086">
    <property type="entry name" value="CYTOCHROME_P450"/>
    <property type="match status" value="1"/>
</dbReference>
<dbReference type="Gene3D" id="1.10.630.10">
    <property type="entry name" value="Cytochrome P450"/>
    <property type="match status" value="1"/>
</dbReference>
<dbReference type="EMBL" id="QWDM01000006">
    <property type="protein sequence ID" value="RUT70314.1"/>
    <property type="molecule type" value="Genomic_DNA"/>
</dbReference>
<accession>A0A434A7N4</accession>
<keyword evidence="2" id="KW-0479">Metal-binding</keyword>
<dbReference type="GO" id="GO:0016705">
    <property type="term" value="F:oxidoreductase activity, acting on paired donors, with incorporation or reduction of molecular oxygen"/>
    <property type="evidence" value="ECO:0007669"/>
    <property type="project" value="InterPro"/>
</dbReference>
<sequence>MSTLFLQSEVKNPYALYEKMTAERPVYWDQTHKIWAIYSYEACTQILNHTAAHIPAFPSNDNLSKYAVLIISNLARLSNGIQHEIAKETAGILFSYMKTVGVNYILEELLRKELLGNPINWVDLVCKKLPVLTVLKSFDFNEKDTLLICEKIEQLVKIMQPNKTAEAIESINTVSEAIYDITERHLVTLPFYKTLIDKISASYPISLEETISMIVSNLIGLFIQSYDAGRGLLSNSLLQILSKENRPEDKMDKVRIQKIVLETLRFDPPIQNTRRIATEDISLNKIIIKKNDSILIVLAAANRDPKQFANAMNFDIERNNNHEHLTFGNGGHMCVAKHFSVTITTEALDYLLSNFNIILSGNEIAYEPLINARLPQAIWISLYNLNQTI</sequence>
<comment type="similarity">
    <text evidence="1 2">Belongs to the cytochrome P450 family.</text>
</comment>
<dbReference type="CDD" id="cd00302">
    <property type="entry name" value="cytochrome_P450"/>
    <property type="match status" value="1"/>
</dbReference>
<keyword evidence="2" id="KW-0349">Heme</keyword>
<dbReference type="OrthoDB" id="9801155at2"/>
<evidence type="ECO:0000313" key="4">
    <source>
        <dbReference type="Proteomes" id="UP000288102"/>
    </source>
</evidence>
<dbReference type="InterPro" id="IPR017972">
    <property type="entry name" value="Cyt_P450_CS"/>
</dbReference>
<comment type="caution">
    <text evidence="3">The sequence shown here is derived from an EMBL/GenBank/DDBJ whole genome shotgun (WGS) entry which is preliminary data.</text>
</comment>
<dbReference type="GO" id="GO:0004497">
    <property type="term" value="F:monooxygenase activity"/>
    <property type="evidence" value="ECO:0007669"/>
    <property type="project" value="UniProtKB-KW"/>
</dbReference>
<dbReference type="GO" id="GO:0005506">
    <property type="term" value="F:iron ion binding"/>
    <property type="evidence" value="ECO:0007669"/>
    <property type="project" value="InterPro"/>
</dbReference>
<dbReference type="Pfam" id="PF00067">
    <property type="entry name" value="p450"/>
    <property type="match status" value="1"/>
</dbReference>
<proteinExistence type="inferred from homology"/>